<evidence type="ECO:0000259" key="8">
    <source>
        <dbReference type="Pfam" id="PF01619"/>
    </source>
</evidence>
<comment type="similarity">
    <text evidence="5">In the C-terminal section; belongs to the aldehyde dehydrogenase family.</text>
</comment>
<keyword evidence="5" id="KW-0805">Transcription regulation</keyword>
<comment type="cofactor">
    <cofactor evidence="5">
        <name>FAD</name>
        <dbReference type="ChEBI" id="CHEBI:57692"/>
    </cofactor>
</comment>
<evidence type="ECO:0000313" key="12">
    <source>
        <dbReference type="Proteomes" id="UP000216361"/>
    </source>
</evidence>
<dbReference type="Pfam" id="PF01619">
    <property type="entry name" value="Pro_dh"/>
    <property type="match status" value="1"/>
</dbReference>
<dbReference type="Gene3D" id="3.20.20.220">
    <property type="match status" value="1"/>
</dbReference>
<dbReference type="GO" id="GO:0010133">
    <property type="term" value="P:L-proline catabolic process to L-glutamate"/>
    <property type="evidence" value="ECO:0007669"/>
    <property type="project" value="UniProtKB-UniRule"/>
</dbReference>
<comment type="similarity">
    <text evidence="5">In the N-terminal section; belongs to the proline dehydrogenase family.</text>
</comment>
<keyword evidence="5" id="KW-0285">Flavoprotein</keyword>
<comment type="caution">
    <text evidence="11">The sequence shown here is derived from an EMBL/GenBank/DDBJ whole genome shotgun (WGS) entry which is preliminary data.</text>
</comment>
<dbReference type="InterPro" id="IPR016161">
    <property type="entry name" value="Ald_DH/histidinol_DH"/>
</dbReference>
<dbReference type="AlphaFoldDB" id="A0A255XJ04"/>
<dbReference type="InterPro" id="IPR041349">
    <property type="entry name" value="PRODH"/>
</dbReference>
<keyword evidence="3 5" id="KW-0520">NAD</keyword>
<dbReference type="InterPro" id="IPR015590">
    <property type="entry name" value="Aldehyde_DH_dom"/>
</dbReference>
<dbReference type="InterPro" id="IPR016162">
    <property type="entry name" value="Ald_DH_N"/>
</dbReference>
<dbReference type="OrthoDB" id="9812625at2"/>
<dbReference type="InterPro" id="IPR024090">
    <property type="entry name" value="PRODH_PutA_dom_I"/>
</dbReference>
<name>A0A255XJ04_9PROT</name>
<dbReference type="GO" id="GO:0004657">
    <property type="term" value="F:proline dehydrogenase activity"/>
    <property type="evidence" value="ECO:0007669"/>
    <property type="project" value="UniProtKB-UniRule"/>
</dbReference>
<dbReference type="Pfam" id="PF14850">
    <property type="entry name" value="Pro_dh-DNA_bdg"/>
    <property type="match status" value="1"/>
</dbReference>
<dbReference type="FunFam" id="1.20.5.460:FF:000001">
    <property type="entry name" value="Bifunctional protein PutA"/>
    <property type="match status" value="1"/>
</dbReference>
<feature type="active site" evidence="6">
    <location>
        <position position="804"/>
    </location>
</feature>
<keyword evidence="5" id="KW-0274">FAD</keyword>
<dbReference type="InterPro" id="IPR016163">
    <property type="entry name" value="Ald_DH_C"/>
</dbReference>
<comment type="pathway">
    <text evidence="5">Amino-acid degradation; L-proline degradation into L-glutamate; L-glutamate from L-proline: step 1/2.</text>
</comment>
<dbReference type="SUPFAM" id="SSF53720">
    <property type="entry name" value="ALDH-like"/>
    <property type="match status" value="1"/>
</dbReference>
<dbReference type="PIRSF" id="PIRSF000197">
    <property type="entry name" value="Bifunct_PutA"/>
    <property type="match status" value="1"/>
</dbReference>
<dbReference type="EC" id="1.2.1.88" evidence="5"/>
<dbReference type="PROSITE" id="PS00070">
    <property type="entry name" value="ALDEHYDE_DEHYDR_CYS"/>
    <property type="match status" value="1"/>
</dbReference>
<dbReference type="InterPro" id="IPR025703">
    <property type="entry name" value="Bifunct_PutA"/>
</dbReference>
<dbReference type="FunFam" id="3.40.309.10:FF:000005">
    <property type="entry name" value="1-pyrroline-5-carboxylate dehydrogenase 1"/>
    <property type="match status" value="1"/>
</dbReference>
<dbReference type="EMBL" id="NOXS01000035">
    <property type="protein sequence ID" value="OYQ16871.1"/>
    <property type="molecule type" value="Genomic_DNA"/>
</dbReference>
<comment type="pathway">
    <text evidence="1 5">Amino-acid degradation; L-proline degradation into L-glutamate; L-glutamate from L-proline: step 2/2.</text>
</comment>
<dbReference type="Pfam" id="PF18327">
    <property type="entry name" value="PRODH"/>
    <property type="match status" value="1"/>
</dbReference>
<dbReference type="Gene3D" id="1.20.5.460">
    <property type="entry name" value="Single helix bin"/>
    <property type="match status" value="1"/>
</dbReference>
<dbReference type="NCBIfam" id="TIGR01238">
    <property type="entry name" value="D1pyr5carbox3"/>
    <property type="match status" value="1"/>
</dbReference>
<dbReference type="InterPro" id="IPR024089">
    <property type="entry name" value="PRODH_PutA_dom_I/II"/>
</dbReference>
<dbReference type="Gene3D" id="3.40.605.10">
    <property type="entry name" value="Aldehyde Dehydrogenase, Chain A, domain 1"/>
    <property type="match status" value="1"/>
</dbReference>
<protein>
    <recommendedName>
        <fullName evidence="5">Bifunctional protein PutA</fullName>
    </recommendedName>
    <domain>
        <recommendedName>
            <fullName evidence="5">Proline dehydrogenase</fullName>
            <ecNumber evidence="5">1.5.5.2</ecNumber>
        </recommendedName>
        <alternativeName>
            <fullName evidence="5">Proline oxidase</fullName>
        </alternativeName>
    </domain>
    <domain>
        <recommendedName>
            <fullName evidence="5">Delta-1-pyrroline-5-carboxylate dehydrogenase</fullName>
            <shortName evidence="5">P5C dehydrogenase</shortName>
            <ecNumber evidence="5">1.2.1.88</ecNumber>
        </recommendedName>
        <alternativeName>
            <fullName evidence="5">L-glutamate gamma-semialdehyde dehydrogenase</fullName>
        </alternativeName>
    </domain>
</protein>
<dbReference type="UniPathway" id="UPA00261">
    <property type="reaction ID" value="UER00373"/>
</dbReference>
<keyword evidence="5" id="KW-0642">Proline metabolism</keyword>
<evidence type="ECO:0000256" key="6">
    <source>
        <dbReference type="PIRSR" id="PIRSR000197-1"/>
    </source>
</evidence>
<sequence length="1049" mass="112479">MSSSAPALPAPVQALRAAIAPYYRADENKVIAERIEQAKLDPILADRVRTRATQLIAGMRLKLEGGGRVEQFLQEYQLSTREGVTLMCLAEALLRIPDAETADKLIRDKLGGADWDAHLGKSESVLVNASTWALMLTGRVVNLDKPEPQKGGFVSDMLGKLVARSGEPVIRAAIRTAMKILGKQFVMGRTIEEALDRAVPAEKEGYRHSYDMLGESARTRADADRYFKAYETAIRAIGTAVKGRPMIDAPNISVKLSALHPRYEVAQADQVMRDLVPALLKLCQTAKDVGIGLMVDAEESERLEISLDILAAVSGDPSLKGWDGLGLAVQAYQKRALPTLQFLDAMAAAHGRKLLVRLVKGAYWDSEVKRGQERGLPGYAVFTRKAGTDVSYLACAKFMLASKNFYPAFATHNAMTLAAILELAGNRTDYEFQRLHGMGEALYQGVVGPKALNRPCRVYAPVGSHEDLLAYLVRRLLENGANTSFVNQVAKAGAPIESLTQDPVTYMSAQADKSHPRIPLPANLYGPERLNSNGIDLSDPLQTDPLMADLVKEWQKATFARPLVGGNDGVGAEQPVLDPADHNRSPGTVVEATVQDAHEAISLALAAQHDWSNLGADVRAECLMRAADAMEAQRTRLLALLIREAGKTLPDAIAEVREAIDFCRYYALLARREFLPEPLPGPTGETNQLQLHGRGVFVCISPWNFPLAIFVGQVAAALVAGNSVIAKPAPQTPLVAYEAVKLLHAAGVPGDVLHLIPGGPAVGEALVTDPRIGGVAFTGSTETARRINRHLAAKDAAIVPLIAETGGQNVLIADSSSLPEQVVQDVIISAFQSAGQRCSACRVLFVQSDVADKVIKMLSGAAADLILGDPGKLSTDIGPVIDAAARDRLTAHSQLIGQIGTRHFKAPLPPGAEKGTFYPPEIIEIDSLSRLDREVFGPILHVVRWEASALDKVVEAVNATGYGLTLGVHSRIDETVQRVISKARVGNVYVNRSMIGAVVGVQPFGGEGLSGTGPKAGGPRYLTRFAAERTISVDTTSAGGNASLMSMEE</sequence>
<keyword evidence="5" id="KW-0678">Repressor</keyword>
<dbReference type="InterPro" id="IPR029041">
    <property type="entry name" value="FAD-linked_oxidoreductase-like"/>
</dbReference>
<dbReference type="RefSeq" id="WP_094410509.1">
    <property type="nucleotide sequence ID" value="NZ_BMJZ01000003.1"/>
</dbReference>
<dbReference type="InterPro" id="IPR016160">
    <property type="entry name" value="Ald_DH_CS_CYS"/>
</dbReference>
<dbReference type="Pfam" id="PF00171">
    <property type="entry name" value="Aldedh"/>
    <property type="match status" value="1"/>
</dbReference>
<dbReference type="InterPro" id="IPR002872">
    <property type="entry name" value="Proline_DH_dom"/>
</dbReference>
<dbReference type="InterPro" id="IPR024082">
    <property type="entry name" value="PRODH_PutA_dom_II"/>
</dbReference>
<keyword evidence="2 5" id="KW-0560">Oxidoreductase</keyword>
<gene>
    <name evidence="11" type="ORF">CHR90_18030</name>
</gene>
<dbReference type="PANTHER" id="PTHR42862">
    <property type="entry name" value="DELTA-1-PYRROLINE-5-CARBOXYLATE DEHYDROGENASE 1, ISOFORM A-RELATED"/>
    <property type="match status" value="1"/>
</dbReference>
<dbReference type="GO" id="GO:0003700">
    <property type="term" value="F:DNA-binding transcription factor activity"/>
    <property type="evidence" value="ECO:0007669"/>
    <property type="project" value="InterPro"/>
</dbReference>
<comment type="catalytic activity">
    <reaction evidence="5">
        <text>L-proline + a quinone = (S)-1-pyrroline-5-carboxylate + a quinol + H(+)</text>
        <dbReference type="Rhea" id="RHEA:23784"/>
        <dbReference type="ChEBI" id="CHEBI:15378"/>
        <dbReference type="ChEBI" id="CHEBI:17388"/>
        <dbReference type="ChEBI" id="CHEBI:24646"/>
        <dbReference type="ChEBI" id="CHEBI:60039"/>
        <dbReference type="ChEBI" id="CHEBI:132124"/>
        <dbReference type="EC" id="1.5.5.2"/>
    </reaction>
</comment>
<evidence type="ECO:0000256" key="3">
    <source>
        <dbReference type="ARBA" id="ARBA00023027"/>
    </source>
</evidence>
<reference evidence="11 12" key="1">
    <citation type="submission" date="2017-07" db="EMBL/GenBank/DDBJ databases">
        <title>Elstera cyanobacteriorum sp. nov., a novel bacterium isolated from cyanobacterial aggregates in a eutrophic lake.</title>
        <authorList>
            <person name="Cai H."/>
        </authorList>
    </citation>
    <scope>NUCLEOTIDE SEQUENCE [LARGE SCALE GENOMIC DNA]</scope>
    <source>
        <strain evidence="11 12">TH019</strain>
    </source>
</reference>
<evidence type="ECO:0000256" key="2">
    <source>
        <dbReference type="ARBA" id="ARBA00023002"/>
    </source>
</evidence>
<dbReference type="GO" id="GO:0003842">
    <property type="term" value="F:L-glutamate gamma-semialdehyde dehydrogenase activity"/>
    <property type="evidence" value="ECO:0007669"/>
    <property type="project" value="UniProtKB-UniRule"/>
</dbReference>
<dbReference type="GO" id="GO:0003677">
    <property type="term" value="F:DNA binding"/>
    <property type="evidence" value="ECO:0007669"/>
    <property type="project" value="UniProtKB-KW"/>
</dbReference>
<organism evidence="11 12">
    <name type="scientific">Elstera cyanobacteriorum</name>
    <dbReference type="NCBI Taxonomy" id="2022747"/>
    <lineage>
        <taxon>Bacteria</taxon>
        <taxon>Pseudomonadati</taxon>
        <taxon>Pseudomonadota</taxon>
        <taxon>Alphaproteobacteria</taxon>
        <taxon>Rhodospirillales</taxon>
        <taxon>Rhodospirillaceae</taxon>
        <taxon>Elstera</taxon>
    </lineage>
</organism>
<dbReference type="NCBIfam" id="NF008869">
    <property type="entry name" value="PRK11904.1"/>
    <property type="match status" value="1"/>
</dbReference>
<dbReference type="SUPFAM" id="SSF81935">
    <property type="entry name" value="N-terminal domain of bifunctional PutA protein"/>
    <property type="match status" value="1"/>
</dbReference>
<feature type="domain" description="Proline dehydrogenase PutA" evidence="9">
    <location>
        <begin position="69"/>
        <end position="185"/>
    </location>
</feature>
<dbReference type="Gene3D" id="3.40.309.10">
    <property type="entry name" value="Aldehyde Dehydrogenase, Chain A, domain 2"/>
    <property type="match status" value="1"/>
</dbReference>
<dbReference type="GO" id="GO:0009898">
    <property type="term" value="C:cytoplasmic side of plasma membrane"/>
    <property type="evidence" value="ECO:0007669"/>
    <property type="project" value="TreeGrafter"/>
</dbReference>
<proteinExistence type="inferred from homology"/>
<evidence type="ECO:0000256" key="5">
    <source>
        <dbReference type="PIRNR" id="PIRNR000197"/>
    </source>
</evidence>
<evidence type="ECO:0000259" key="9">
    <source>
        <dbReference type="Pfam" id="PF14850"/>
    </source>
</evidence>
<dbReference type="PANTHER" id="PTHR42862:SF1">
    <property type="entry name" value="DELTA-1-PYRROLINE-5-CARBOXYLATE DEHYDROGENASE 2, ISOFORM A-RELATED"/>
    <property type="match status" value="1"/>
</dbReference>
<comment type="catalytic activity">
    <reaction evidence="4 5">
        <text>L-glutamate 5-semialdehyde + NAD(+) + H2O = L-glutamate + NADH + 2 H(+)</text>
        <dbReference type="Rhea" id="RHEA:30235"/>
        <dbReference type="ChEBI" id="CHEBI:15377"/>
        <dbReference type="ChEBI" id="CHEBI:15378"/>
        <dbReference type="ChEBI" id="CHEBI:29985"/>
        <dbReference type="ChEBI" id="CHEBI:57540"/>
        <dbReference type="ChEBI" id="CHEBI:57945"/>
        <dbReference type="ChEBI" id="CHEBI:58066"/>
        <dbReference type="EC" id="1.2.1.88"/>
    </reaction>
</comment>
<dbReference type="InterPro" id="IPR050485">
    <property type="entry name" value="Proline_metab_enzyme"/>
</dbReference>
<evidence type="ECO:0000256" key="1">
    <source>
        <dbReference type="ARBA" id="ARBA00004786"/>
    </source>
</evidence>
<dbReference type="Proteomes" id="UP000216361">
    <property type="component" value="Unassembled WGS sequence"/>
</dbReference>
<feature type="domain" description="Aldehyde dehydrogenase" evidence="7">
    <location>
        <begin position="573"/>
        <end position="1030"/>
    </location>
</feature>
<accession>A0A255XJ04</accession>
<keyword evidence="5" id="KW-0804">Transcription</keyword>
<dbReference type="Gene3D" id="1.20.5.550">
    <property type="entry name" value="Single Helix bin"/>
    <property type="match status" value="1"/>
</dbReference>
<evidence type="ECO:0000256" key="4">
    <source>
        <dbReference type="ARBA" id="ARBA00048142"/>
    </source>
</evidence>
<evidence type="ECO:0000259" key="10">
    <source>
        <dbReference type="Pfam" id="PF18327"/>
    </source>
</evidence>
<feature type="active site" evidence="6">
    <location>
        <position position="838"/>
    </location>
</feature>
<keyword evidence="12" id="KW-1185">Reference proteome</keyword>
<dbReference type="EC" id="1.5.5.2" evidence="5"/>
<dbReference type="SUPFAM" id="SSF51730">
    <property type="entry name" value="FAD-linked oxidoreductase"/>
    <property type="match status" value="1"/>
</dbReference>
<comment type="function">
    <text evidence="5">Oxidizes proline to glutamate for use as a carbon and nitrogen source.</text>
</comment>
<feature type="domain" description="Proline utilization A proline dehydrogenase N-terminal" evidence="10">
    <location>
        <begin position="14"/>
        <end position="60"/>
    </location>
</feature>
<feature type="domain" description="Proline dehydrogenase" evidence="8">
    <location>
        <begin position="195"/>
        <end position="488"/>
    </location>
</feature>
<evidence type="ECO:0000259" key="7">
    <source>
        <dbReference type="Pfam" id="PF00171"/>
    </source>
</evidence>
<dbReference type="CDD" id="cd07125">
    <property type="entry name" value="ALDH_PutA-P5CDH"/>
    <property type="match status" value="1"/>
</dbReference>
<keyword evidence="5" id="KW-0238">DNA-binding</keyword>
<evidence type="ECO:0000313" key="11">
    <source>
        <dbReference type="EMBL" id="OYQ16871.1"/>
    </source>
</evidence>
<dbReference type="InterPro" id="IPR005933">
    <property type="entry name" value="PutA_C"/>
</dbReference>